<comment type="caution">
    <text evidence="1">The sequence shown here is derived from an EMBL/GenBank/DDBJ whole genome shotgun (WGS) entry which is preliminary data.</text>
</comment>
<keyword evidence="2" id="KW-1185">Reference proteome</keyword>
<accession>A0ABS7FGX1</accession>
<proteinExistence type="predicted"/>
<evidence type="ECO:0000313" key="2">
    <source>
        <dbReference type="Proteomes" id="UP000711178"/>
    </source>
</evidence>
<dbReference type="EMBL" id="JAHDTB010000017">
    <property type="protein sequence ID" value="MBW8289341.1"/>
    <property type="molecule type" value="Genomic_DNA"/>
</dbReference>
<protein>
    <submittedName>
        <fullName evidence="1">Uncharacterized protein</fullName>
    </submittedName>
</protein>
<gene>
    <name evidence="1" type="ORF">KIF53_17040</name>
</gene>
<organism evidence="1 2">
    <name type="scientific">Chromobacterium subtsugae</name>
    <dbReference type="NCBI Taxonomy" id="251747"/>
    <lineage>
        <taxon>Bacteria</taxon>
        <taxon>Pseudomonadati</taxon>
        <taxon>Pseudomonadota</taxon>
        <taxon>Betaproteobacteria</taxon>
        <taxon>Neisseriales</taxon>
        <taxon>Chromobacteriaceae</taxon>
        <taxon>Chromobacterium</taxon>
    </lineage>
</organism>
<name>A0ABS7FGX1_9NEIS</name>
<evidence type="ECO:0000313" key="1">
    <source>
        <dbReference type="EMBL" id="MBW8289341.1"/>
    </source>
</evidence>
<sequence length="101" mass="11219">MSSAKRTHAAGMPRYPYIANQYKKDESATLAAKTAIWFDLIGSFAYSRIVINFAKANRGQRRFQSIFDRSIALQDLSRPNSFLLPHPAKPGCGIRSGLKTG</sequence>
<dbReference type="Proteomes" id="UP000711178">
    <property type="component" value="Unassembled WGS sequence"/>
</dbReference>
<dbReference type="RefSeq" id="WP_146008341.1">
    <property type="nucleotide sequence ID" value="NZ_CP142381.1"/>
</dbReference>
<reference evidence="1 2" key="1">
    <citation type="submission" date="2021-05" db="EMBL/GenBank/DDBJ databases">
        <title>Draft Whole Genome Sequencing Of Biosensor Chromobacterium violaceum Strain CV026 Reveals A Regulatory RNA In Chromobacterium violaceum Phenotype Regulatory Network.</title>
        <authorList>
            <person name="Hong K.W."/>
            <person name="Chan K.G."/>
            <person name="Chang C.-Y."/>
        </authorList>
    </citation>
    <scope>NUCLEOTIDE SEQUENCE [LARGE SCALE GENOMIC DNA]</scope>
    <source>
        <strain evidence="1 2">ATCC 31532</strain>
    </source>
</reference>
<dbReference type="GeneID" id="89685249"/>